<gene>
    <name evidence="1" type="ORF">EGW08_019192</name>
</gene>
<reference evidence="1 2" key="1">
    <citation type="submission" date="2019-01" db="EMBL/GenBank/DDBJ databases">
        <title>A draft genome assembly of the solar-powered sea slug Elysia chlorotica.</title>
        <authorList>
            <person name="Cai H."/>
            <person name="Li Q."/>
            <person name="Fang X."/>
            <person name="Li J."/>
            <person name="Curtis N.E."/>
            <person name="Altenburger A."/>
            <person name="Shibata T."/>
            <person name="Feng M."/>
            <person name="Maeda T."/>
            <person name="Schwartz J.A."/>
            <person name="Shigenobu S."/>
            <person name="Lundholm N."/>
            <person name="Nishiyama T."/>
            <person name="Yang H."/>
            <person name="Hasebe M."/>
            <person name="Li S."/>
            <person name="Pierce S.K."/>
            <person name="Wang J."/>
        </authorList>
    </citation>
    <scope>NUCLEOTIDE SEQUENCE [LARGE SCALE GENOMIC DNA]</scope>
    <source>
        <strain evidence="1">EC2010</strain>
        <tissue evidence="1">Whole organism of an adult</tissue>
    </source>
</reference>
<dbReference type="Proteomes" id="UP000271974">
    <property type="component" value="Unassembled WGS sequence"/>
</dbReference>
<dbReference type="EMBL" id="RQTK01000982">
    <property type="protein sequence ID" value="RUS73054.1"/>
    <property type="molecule type" value="Genomic_DNA"/>
</dbReference>
<comment type="caution">
    <text evidence="1">The sequence shown here is derived from an EMBL/GenBank/DDBJ whole genome shotgun (WGS) entry which is preliminary data.</text>
</comment>
<sequence length="166" mass="18721">LAIKRTTFVVEGRVADQGRDIDVSHSVEQQAQVFCRQAVQGRRSGEANPTYPQGFLRHDEHALLCVLPHVVVHVLGGDLDLGTVRVKLHLLSALQKKEKHSKKFEDQVCVLLLRVLHQVTQGLVHHRVHERQVMPADPTVEDTLEDMAVQKQRANLILQQAQANYP</sequence>
<feature type="non-terminal residue" evidence="1">
    <location>
        <position position="166"/>
    </location>
</feature>
<feature type="non-terminal residue" evidence="1">
    <location>
        <position position="1"/>
    </location>
</feature>
<evidence type="ECO:0000313" key="2">
    <source>
        <dbReference type="Proteomes" id="UP000271974"/>
    </source>
</evidence>
<organism evidence="1 2">
    <name type="scientific">Elysia chlorotica</name>
    <name type="common">Eastern emerald elysia</name>
    <name type="synonym">Sea slug</name>
    <dbReference type="NCBI Taxonomy" id="188477"/>
    <lineage>
        <taxon>Eukaryota</taxon>
        <taxon>Metazoa</taxon>
        <taxon>Spiralia</taxon>
        <taxon>Lophotrochozoa</taxon>
        <taxon>Mollusca</taxon>
        <taxon>Gastropoda</taxon>
        <taxon>Heterobranchia</taxon>
        <taxon>Euthyneura</taxon>
        <taxon>Panpulmonata</taxon>
        <taxon>Sacoglossa</taxon>
        <taxon>Placobranchoidea</taxon>
        <taxon>Plakobranchidae</taxon>
        <taxon>Elysia</taxon>
    </lineage>
</organism>
<evidence type="ECO:0000313" key="1">
    <source>
        <dbReference type="EMBL" id="RUS73054.1"/>
    </source>
</evidence>
<proteinExistence type="predicted"/>
<keyword evidence="2" id="KW-1185">Reference proteome</keyword>
<dbReference type="AlphaFoldDB" id="A0A433SUS7"/>
<name>A0A433SUS7_ELYCH</name>
<accession>A0A433SUS7</accession>
<protein>
    <submittedName>
        <fullName evidence="1">Uncharacterized protein</fullName>
    </submittedName>
</protein>